<dbReference type="Gene3D" id="1.20.1070.10">
    <property type="entry name" value="Rhodopsin 7-helix transmembrane proteins"/>
    <property type="match status" value="1"/>
</dbReference>
<feature type="transmembrane region" description="Helical" evidence="6">
    <location>
        <begin position="82"/>
        <end position="103"/>
    </location>
</feature>
<dbReference type="EMBL" id="LR905685">
    <property type="protein sequence ID" value="CAD7253596.1"/>
    <property type="molecule type" value="Genomic_DNA"/>
</dbReference>
<evidence type="ECO:0000256" key="3">
    <source>
        <dbReference type="ARBA" id="ARBA00022989"/>
    </source>
</evidence>
<feature type="region of interest" description="Disordered" evidence="5">
    <location>
        <begin position="145"/>
        <end position="176"/>
    </location>
</feature>
<keyword evidence="8" id="KW-1185">Reference proteome</keyword>
<feature type="transmembrane region" description="Helical" evidence="6">
    <location>
        <begin position="55"/>
        <end position="76"/>
    </location>
</feature>
<proteinExistence type="predicted"/>
<dbReference type="AlphaFoldDB" id="A0A7R9FSV2"/>
<dbReference type="InterPro" id="IPR052808">
    <property type="entry name" value="GPCR_Mth-like"/>
</dbReference>
<evidence type="ECO:0000256" key="6">
    <source>
        <dbReference type="SAM" id="Phobius"/>
    </source>
</evidence>
<evidence type="ECO:0000313" key="7">
    <source>
        <dbReference type="EMBL" id="CAD7253596.1"/>
    </source>
</evidence>
<keyword evidence="4 6" id="KW-0472">Membrane</keyword>
<feature type="transmembrane region" description="Helical" evidence="6">
    <location>
        <begin position="12"/>
        <end position="34"/>
    </location>
</feature>
<dbReference type="Proteomes" id="UP000677054">
    <property type="component" value="Unassembled WGS sequence"/>
</dbReference>
<evidence type="ECO:0000313" key="8">
    <source>
        <dbReference type="Proteomes" id="UP000677054"/>
    </source>
</evidence>
<dbReference type="GO" id="GO:0004930">
    <property type="term" value="F:G protein-coupled receptor activity"/>
    <property type="evidence" value="ECO:0007669"/>
    <property type="project" value="InterPro"/>
</dbReference>
<gene>
    <name evidence="7" type="ORF">DSTB1V02_LOCUS13344</name>
</gene>
<evidence type="ECO:0000256" key="1">
    <source>
        <dbReference type="ARBA" id="ARBA00004141"/>
    </source>
</evidence>
<protein>
    <submittedName>
        <fullName evidence="7">Uncharacterized protein</fullName>
    </submittedName>
</protein>
<evidence type="ECO:0000256" key="4">
    <source>
        <dbReference type="ARBA" id="ARBA00023136"/>
    </source>
</evidence>
<accession>A0A7R9FSV2</accession>
<keyword evidence="3 6" id="KW-1133">Transmembrane helix</keyword>
<dbReference type="PANTHER" id="PTHR46953:SF1">
    <property type="entry name" value="G-PROTEIN COUPLED RECEPTOR MTH-LIKE 1-RELATED"/>
    <property type="match status" value="1"/>
</dbReference>
<dbReference type="PANTHER" id="PTHR46953">
    <property type="entry name" value="G-PROTEIN COUPLED RECEPTOR MTH-LIKE 1-RELATED"/>
    <property type="match status" value="1"/>
</dbReference>
<dbReference type="InterPro" id="IPR000832">
    <property type="entry name" value="GPCR_2_secretin-like"/>
</dbReference>
<sequence length="176" mass="19610">MEHHVGTILYFYGPVAFLLLVNVGFFALTSHQLIRNAKKTAQLTSSQKPSQNFWLYLKLFVVMGLSWITEVISFLVKGPEEYWIFTDAINCFQGLFIFVIVICKKDTLEILRRRVARFGRANRGESALGNGGSRPFGGEHPGATRLGAFGRSRESDSSGTRVSEVSAPDNVATSRF</sequence>
<keyword evidence="2 6" id="KW-0812">Transmembrane</keyword>
<dbReference type="Pfam" id="PF00002">
    <property type="entry name" value="7tm_2"/>
    <property type="match status" value="1"/>
</dbReference>
<evidence type="ECO:0000256" key="2">
    <source>
        <dbReference type="ARBA" id="ARBA00022692"/>
    </source>
</evidence>
<dbReference type="EMBL" id="CAJPEV010006168">
    <property type="protein sequence ID" value="CAG0903909.1"/>
    <property type="molecule type" value="Genomic_DNA"/>
</dbReference>
<reference evidence="7" key="1">
    <citation type="submission" date="2020-11" db="EMBL/GenBank/DDBJ databases">
        <authorList>
            <person name="Tran Van P."/>
        </authorList>
    </citation>
    <scope>NUCLEOTIDE SEQUENCE</scope>
</reference>
<name>A0A7R9FSV2_9CRUS</name>
<comment type="subcellular location">
    <subcellularLocation>
        <location evidence="1">Membrane</location>
        <topology evidence="1">Multi-pass membrane protein</topology>
    </subcellularLocation>
</comment>
<dbReference type="GO" id="GO:0016020">
    <property type="term" value="C:membrane"/>
    <property type="evidence" value="ECO:0007669"/>
    <property type="project" value="UniProtKB-SubCell"/>
</dbReference>
<dbReference type="OrthoDB" id="6134459at2759"/>
<organism evidence="7">
    <name type="scientific">Darwinula stevensoni</name>
    <dbReference type="NCBI Taxonomy" id="69355"/>
    <lineage>
        <taxon>Eukaryota</taxon>
        <taxon>Metazoa</taxon>
        <taxon>Ecdysozoa</taxon>
        <taxon>Arthropoda</taxon>
        <taxon>Crustacea</taxon>
        <taxon>Oligostraca</taxon>
        <taxon>Ostracoda</taxon>
        <taxon>Podocopa</taxon>
        <taxon>Podocopida</taxon>
        <taxon>Darwinulocopina</taxon>
        <taxon>Darwinuloidea</taxon>
        <taxon>Darwinulidae</taxon>
        <taxon>Darwinula</taxon>
    </lineage>
</organism>
<evidence type="ECO:0000256" key="5">
    <source>
        <dbReference type="SAM" id="MobiDB-lite"/>
    </source>
</evidence>